<comment type="caution">
    <text evidence="1">The sequence shown here is derived from an EMBL/GenBank/DDBJ whole genome shotgun (WGS) entry which is preliminary data.</text>
</comment>
<organism evidence="1 3">
    <name type="scientific">Rotaria magnacalcarata</name>
    <dbReference type="NCBI Taxonomy" id="392030"/>
    <lineage>
        <taxon>Eukaryota</taxon>
        <taxon>Metazoa</taxon>
        <taxon>Spiralia</taxon>
        <taxon>Gnathifera</taxon>
        <taxon>Rotifera</taxon>
        <taxon>Eurotatoria</taxon>
        <taxon>Bdelloidea</taxon>
        <taxon>Philodinida</taxon>
        <taxon>Philodinidae</taxon>
        <taxon>Rotaria</taxon>
    </lineage>
</organism>
<dbReference type="EMBL" id="CAJOBJ010090312">
    <property type="protein sequence ID" value="CAF4539630.1"/>
    <property type="molecule type" value="Genomic_DNA"/>
</dbReference>
<dbReference type="AlphaFoldDB" id="A0A8S2Y8M6"/>
<evidence type="ECO:0000313" key="1">
    <source>
        <dbReference type="EMBL" id="CAF4539630.1"/>
    </source>
</evidence>
<evidence type="ECO:0000313" key="2">
    <source>
        <dbReference type="EMBL" id="CAF4757453.1"/>
    </source>
</evidence>
<accession>A0A8S2Y8M6</accession>
<reference evidence="1" key="1">
    <citation type="submission" date="2021-02" db="EMBL/GenBank/DDBJ databases">
        <authorList>
            <person name="Nowell W R."/>
        </authorList>
    </citation>
    <scope>NUCLEOTIDE SEQUENCE</scope>
</reference>
<dbReference type="Proteomes" id="UP000681967">
    <property type="component" value="Unassembled WGS sequence"/>
</dbReference>
<dbReference type="Proteomes" id="UP000681720">
    <property type="component" value="Unassembled WGS sequence"/>
</dbReference>
<evidence type="ECO:0000313" key="3">
    <source>
        <dbReference type="Proteomes" id="UP000681720"/>
    </source>
</evidence>
<dbReference type="EMBL" id="CAJOBH010131064">
    <property type="protein sequence ID" value="CAF4757453.1"/>
    <property type="molecule type" value="Genomic_DNA"/>
</dbReference>
<protein>
    <submittedName>
        <fullName evidence="1">Uncharacterized protein</fullName>
    </submittedName>
</protein>
<name>A0A8S2Y8M6_9BILA</name>
<sequence>TVNAGGGGVNTTDVKWAVGELEWSTLMIVLDRAVCSKFSLSR</sequence>
<gene>
    <name evidence="2" type="ORF">BYL167_LOCUS46363</name>
    <name evidence="1" type="ORF">GIL414_LOCUS36364</name>
</gene>
<feature type="non-terminal residue" evidence="1">
    <location>
        <position position="1"/>
    </location>
</feature>
<proteinExistence type="predicted"/>